<evidence type="ECO:0000256" key="9">
    <source>
        <dbReference type="ARBA" id="ARBA00022833"/>
    </source>
</evidence>
<keyword evidence="6 11" id="KW-0645">Protease</keyword>
<feature type="binding site" evidence="11 13">
    <location>
        <position position="382"/>
    </location>
    <ligand>
        <name>Zn(2+)</name>
        <dbReference type="ChEBI" id="CHEBI:29105"/>
        <label>2</label>
    </ligand>
</feature>
<dbReference type="InterPro" id="IPR011650">
    <property type="entry name" value="Peptidase_M20_dimer"/>
</dbReference>
<dbReference type="Gene3D" id="3.30.70.360">
    <property type="match status" value="1"/>
</dbReference>
<comment type="caution">
    <text evidence="15">The sequence shown here is derived from an EMBL/GenBank/DDBJ whole genome shotgun (WGS) entry which is preliminary data.</text>
</comment>
<feature type="binding site" evidence="11 13">
    <location>
        <position position="200"/>
    </location>
    <ligand>
        <name>Zn(2+)</name>
        <dbReference type="ChEBI" id="CHEBI:29105"/>
        <label>1</label>
    </ligand>
</feature>
<dbReference type="Proteomes" id="UP000190080">
    <property type="component" value="Unassembled WGS sequence"/>
</dbReference>
<feature type="binding site" evidence="11 13">
    <location>
        <position position="80"/>
    </location>
    <ligand>
        <name>Zn(2+)</name>
        <dbReference type="ChEBI" id="CHEBI:29105"/>
        <label>1</label>
    </ligand>
</feature>
<dbReference type="NCBIfam" id="TIGR01882">
    <property type="entry name" value="peptidase-T"/>
    <property type="match status" value="1"/>
</dbReference>
<feature type="binding site" evidence="11 13">
    <location>
        <position position="178"/>
    </location>
    <ligand>
        <name>Zn(2+)</name>
        <dbReference type="ChEBI" id="CHEBI:29105"/>
        <label>2</label>
    </ligand>
</feature>
<keyword evidence="5 11" id="KW-0963">Cytoplasm</keyword>
<comment type="similarity">
    <text evidence="3 11">Belongs to the peptidase M20B family.</text>
</comment>
<reference evidence="15 16" key="1">
    <citation type="submission" date="2017-03" db="EMBL/GenBank/DDBJ databases">
        <title>Genome sequence of Clostridium oryzae DSM 28571.</title>
        <authorList>
            <person name="Poehlein A."/>
            <person name="Daniel R."/>
        </authorList>
    </citation>
    <scope>NUCLEOTIDE SEQUENCE [LARGE SCALE GENOMIC DNA]</scope>
    <source>
        <strain evidence="15 16">DSM 28571</strain>
    </source>
</reference>
<evidence type="ECO:0000256" key="8">
    <source>
        <dbReference type="ARBA" id="ARBA00022801"/>
    </source>
</evidence>
<dbReference type="PROSITE" id="PS00759">
    <property type="entry name" value="ARGE_DAPE_CPG2_2"/>
    <property type="match status" value="1"/>
</dbReference>
<comment type="function">
    <text evidence="11">Cleaves the N-terminal amino acid of tripeptides.</text>
</comment>
<dbReference type="PIRSF" id="PIRSF037215">
    <property type="entry name" value="Peptidase_M20B"/>
    <property type="match status" value="1"/>
</dbReference>
<dbReference type="FunFam" id="3.30.70.360:FF:000002">
    <property type="entry name" value="Peptidase T"/>
    <property type="match status" value="1"/>
</dbReference>
<keyword evidence="9 11" id="KW-0862">Zinc</keyword>
<dbReference type="CDD" id="cd03892">
    <property type="entry name" value="M20_peptT"/>
    <property type="match status" value="1"/>
</dbReference>
<comment type="subcellular location">
    <subcellularLocation>
        <location evidence="2 11">Cytoplasm</location>
    </subcellularLocation>
</comment>
<keyword evidence="16" id="KW-1185">Reference proteome</keyword>
<feature type="domain" description="Peptidase M20 dimerisation" evidence="14">
    <location>
        <begin position="209"/>
        <end position="312"/>
    </location>
</feature>
<proteinExistence type="inferred from homology"/>
<dbReference type="HAMAP" id="MF_00550">
    <property type="entry name" value="Aminopeptidase_M20"/>
    <property type="match status" value="1"/>
</dbReference>
<dbReference type="EC" id="3.4.11.4" evidence="11"/>
<dbReference type="Pfam" id="PF07687">
    <property type="entry name" value="M20_dimer"/>
    <property type="match status" value="1"/>
</dbReference>
<keyword evidence="4 11" id="KW-0031">Aminopeptidase</keyword>
<evidence type="ECO:0000256" key="2">
    <source>
        <dbReference type="ARBA" id="ARBA00004496"/>
    </source>
</evidence>
<dbReference type="SUPFAM" id="SSF53187">
    <property type="entry name" value="Zn-dependent exopeptidases"/>
    <property type="match status" value="1"/>
</dbReference>
<dbReference type="InterPro" id="IPR036264">
    <property type="entry name" value="Bact_exopeptidase_dim_dom"/>
</dbReference>
<evidence type="ECO:0000313" key="16">
    <source>
        <dbReference type="Proteomes" id="UP000190080"/>
    </source>
</evidence>
<evidence type="ECO:0000256" key="13">
    <source>
        <dbReference type="PIRSR" id="PIRSR037215-2"/>
    </source>
</evidence>
<feature type="binding site" evidence="11 13">
    <location>
        <position position="143"/>
    </location>
    <ligand>
        <name>Zn(2+)</name>
        <dbReference type="ChEBI" id="CHEBI:29105"/>
        <label>1</label>
    </ligand>
</feature>
<dbReference type="Gene3D" id="3.40.630.10">
    <property type="entry name" value="Zn peptidases"/>
    <property type="match status" value="1"/>
</dbReference>
<evidence type="ECO:0000313" key="15">
    <source>
        <dbReference type="EMBL" id="OPJ64566.1"/>
    </source>
</evidence>
<dbReference type="NCBIfam" id="NF003976">
    <property type="entry name" value="PRK05469.1"/>
    <property type="match status" value="1"/>
</dbReference>
<dbReference type="Pfam" id="PF01546">
    <property type="entry name" value="Peptidase_M20"/>
    <property type="match status" value="1"/>
</dbReference>
<evidence type="ECO:0000256" key="12">
    <source>
        <dbReference type="PIRSR" id="PIRSR037215-1"/>
    </source>
</evidence>
<gene>
    <name evidence="11 15" type="primary">pepT</name>
    <name evidence="15" type="ORF">CLORY_04320</name>
</gene>
<dbReference type="STRING" id="1450648.CLORY_04320"/>
<dbReference type="OrthoDB" id="9804934at2"/>
<name>A0A1V4IX86_9CLOT</name>
<evidence type="ECO:0000259" key="14">
    <source>
        <dbReference type="Pfam" id="PF07687"/>
    </source>
</evidence>
<keyword evidence="7 11" id="KW-0479">Metal-binding</keyword>
<keyword evidence="8 11" id="KW-0378">Hydrolase</keyword>
<dbReference type="NCBIfam" id="NF009920">
    <property type="entry name" value="PRK13381.1"/>
    <property type="match status" value="1"/>
</dbReference>
<evidence type="ECO:0000256" key="6">
    <source>
        <dbReference type="ARBA" id="ARBA00022670"/>
    </source>
</evidence>
<evidence type="ECO:0000256" key="11">
    <source>
        <dbReference type="HAMAP-Rule" id="MF_00550"/>
    </source>
</evidence>
<dbReference type="AlphaFoldDB" id="A0A1V4IX86"/>
<feature type="active site" evidence="11 12">
    <location>
        <position position="82"/>
    </location>
</feature>
<evidence type="ECO:0000256" key="1">
    <source>
        <dbReference type="ARBA" id="ARBA00000870"/>
    </source>
</evidence>
<evidence type="ECO:0000256" key="4">
    <source>
        <dbReference type="ARBA" id="ARBA00022438"/>
    </source>
</evidence>
<evidence type="ECO:0000256" key="5">
    <source>
        <dbReference type="ARBA" id="ARBA00022490"/>
    </source>
</evidence>
<dbReference type="EMBL" id="MZGV01000003">
    <property type="protein sequence ID" value="OPJ64566.1"/>
    <property type="molecule type" value="Genomic_DNA"/>
</dbReference>
<dbReference type="GO" id="GO:0006508">
    <property type="term" value="P:proteolysis"/>
    <property type="evidence" value="ECO:0007669"/>
    <property type="project" value="UniProtKB-UniRule"/>
</dbReference>
<dbReference type="GO" id="GO:0008237">
    <property type="term" value="F:metallopeptidase activity"/>
    <property type="evidence" value="ECO:0007669"/>
    <property type="project" value="UniProtKB-KW"/>
</dbReference>
<evidence type="ECO:0000256" key="7">
    <source>
        <dbReference type="ARBA" id="ARBA00022723"/>
    </source>
</evidence>
<comment type="cofactor">
    <cofactor evidence="11 13">
        <name>Zn(2+)</name>
        <dbReference type="ChEBI" id="CHEBI:29105"/>
    </cofactor>
    <text evidence="11 13">Binds 2 Zn(2+) ions per subunit.</text>
</comment>
<keyword evidence="10 11" id="KW-0482">Metalloprotease</keyword>
<dbReference type="PROSITE" id="PS00758">
    <property type="entry name" value="ARGE_DAPE_CPG2_1"/>
    <property type="match status" value="1"/>
</dbReference>
<organism evidence="15 16">
    <name type="scientific">Clostridium oryzae</name>
    <dbReference type="NCBI Taxonomy" id="1450648"/>
    <lineage>
        <taxon>Bacteria</taxon>
        <taxon>Bacillati</taxon>
        <taxon>Bacillota</taxon>
        <taxon>Clostridia</taxon>
        <taxon>Eubacteriales</taxon>
        <taxon>Clostridiaceae</taxon>
        <taxon>Clostridium</taxon>
    </lineage>
</organism>
<dbReference type="PANTHER" id="PTHR42994">
    <property type="entry name" value="PEPTIDASE T"/>
    <property type="match status" value="1"/>
</dbReference>
<dbReference type="InterPro" id="IPR002933">
    <property type="entry name" value="Peptidase_M20"/>
</dbReference>
<evidence type="ECO:0000256" key="3">
    <source>
        <dbReference type="ARBA" id="ARBA00009692"/>
    </source>
</evidence>
<dbReference type="GO" id="GO:0008270">
    <property type="term" value="F:zinc ion binding"/>
    <property type="evidence" value="ECO:0007669"/>
    <property type="project" value="UniProtKB-UniRule"/>
</dbReference>
<dbReference type="GO" id="GO:0043171">
    <property type="term" value="P:peptide catabolic process"/>
    <property type="evidence" value="ECO:0007669"/>
    <property type="project" value="UniProtKB-UniRule"/>
</dbReference>
<evidence type="ECO:0000256" key="10">
    <source>
        <dbReference type="ARBA" id="ARBA00023049"/>
    </source>
</evidence>
<feature type="binding site" evidence="11 13">
    <location>
        <position position="143"/>
    </location>
    <ligand>
        <name>Zn(2+)</name>
        <dbReference type="ChEBI" id="CHEBI:29105"/>
        <label>2</label>
    </ligand>
</feature>
<dbReference type="GO" id="GO:0045148">
    <property type="term" value="F:tripeptide aminopeptidase activity"/>
    <property type="evidence" value="ECO:0007669"/>
    <property type="project" value="UniProtKB-UniRule"/>
</dbReference>
<dbReference type="PANTHER" id="PTHR42994:SF1">
    <property type="entry name" value="PEPTIDASE T"/>
    <property type="match status" value="1"/>
</dbReference>
<dbReference type="RefSeq" id="WP_079421892.1">
    <property type="nucleotide sequence ID" value="NZ_MZGV01000003.1"/>
</dbReference>
<feature type="active site" description="Proton acceptor" evidence="11 12">
    <location>
        <position position="177"/>
    </location>
</feature>
<accession>A0A1V4IX86</accession>
<comment type="catalytic activity">
    <reaction evidence="1 11">
        <text>Release of the N-terminal residue from a tripeptide.</text>
        <dbReference type="EC" id="3.4.11.4"/>
    </reaction>
</comment>
<sequence>MTTVIEKFLKYVKFDTQSDEEASLTTFPSTKKQLVLAKALKEEIEAMGLKNVSLDDNGYLMAELPSNIDKKVPVVGFIAHMDTSPDMSGKEVKPQIVKNYNGQDIVLNKEKNIVLKTEDFPEIKQYIGEDIITSDGTTLLGADDKAGVAEIMTAMEYLIQHPEIKHGTIKIGFTPDEEVGRGADFFDVEKFGADAAYTMDGGRVGEFEYENFNAAGAKVTIHGRNVHPGYALGKMKNSIAIANDFIGRMPVNEVPERTSGYEGFYHLNNMQGDVEQTVLHYIIRDFDRERFEKRKEFMKYIENELNQMYGEGTVVVEVKDQYYNMKEKIDKAKYVVDLGYEAIKSVGLEPVVRPIRGGTDGARLSFLGLPTPNIFTGGENFHGRYEYIPIKPMEKAVEVIVKIAQLYVNK</sequence>
<dbReference type="InterPro" id="IPR001261">
    <property type="entry name" value="ArgE/DapE_CS"/>
</dbReference>
<dbReference type="GO" id="GO:0005829">
    <property type="term" value="C:cytosol"/>
    <property type="evidence" value="ECO:0007669"/>
    <property type="project" value="TreeGrafter"/>
</dbReference>
<dbReference type="InterPro" id="IPR010161">
    <property type="entry name" value="Peptidase_M20B"/>
</dbReference>
<protein>
    <recommendedName>
        <fullName evidence="11">Peptidase T</fullName>
        <ecNumber evidence="11">3.4.11.4</ecNumber>
    </recommendedName>
    <alternativeName>
        <fullName evidence="11">Aminotripeptidase</fullName>
        <shortName evidence="11">Tripeptidase</shortName>
    </alternativeName>
    <alternativeName>
        <fullName evidence="11">Tripeptide aminopeptidase</fullName>
    </alternativeName>
</protein>
<dbReference type="SUPFAM" id="SSF55031">
    <property type="entry name" value="Bacterial exopeptidase dimerisation domain"/>
    <property type="match status" value="1"/>
</dbReference>